<feature type="domain" description="DUF4283" evidence="1">
    <location>
        <begin position="184"/>
        <end position="268"/>
    </location>
</feature>
<dbReference type="AlphaFoldDB" id="A0AAF0U3C4"/>
<dbReference type="EMBL" id="CP133618">
    <property type="protein sequence ID" value="WMV38557.1"/>
    <property type="molecule type" value="Genomic_DNA"/>
</dbReference>
<dbReference type="Proteomes" id="UP001234989">
    <property type="component" value="Chromosome 7"/>
</dbReference>
<gene>
    <name evidence="2" type="ORF">MTR67_031942</name>
</gene>
<protein>
    <recommendedName>
        <fullName evidence="1">DUF4283 domain-containing protein</fullName>
    </recommendedName>
</protein>
<keyword evidence="3" id="KW-1185">Reference proteome</keyword>
<reference evidence="2" key="1">
    <citation type="submission" date="2023-08" db="EMBL/GenBank/DDBJ databases">
        <title>A de novo genome assembly of Solanum verrucosum Schlechtendal, a Mexican diploid species geographically isolated from the other diploid A-genome species in potato relatives.</title>
        <authorList>
            <person name="Hosaka K."/>
        </authorList>
    </citation>
    <scope>NUCLEOTIDE SEQUENCE</scope>
    <source>
        <tissue evidence="2">Young leaves</tissue>
    </source>
</reference>
<evidence type="ECO:0000313" key="3">
    <source>
        <dbReference type="Proteomes" id="UP001234989"/>
    </source>
</evidence>
<dbReference type="Pfam" id="PF14111">
    <property type="entry name" value="DUF4283"/>
    <property type="match status" value="1"/>
</dbReference>
<evidence type="ECO:0000259" key="1">
    <source>
        <dbReference type="Pfam" id="PF14111"/>
    </source>
</evidence>
<accession>A0AAF0U3C4</accession>
<dbReference type="PANTHER" id="PTHR34427">
    <property type="entry name" value="DUF4283 DOMAIN PROTEIN"/>
    <property type="match status" value="1"/>
</dbReference>
<evidence type="ECO:0000313" key="2">
    <source>
        <dbReference type="EMBL" id="WMV38557.1"/>
    </source>
</evidence>
<organism evidence="2 3">
    <name type="scientific">Solanum verrucosum</name>
    <dbReference type="NCBI Taxonomy" id="315347"/>
    <lineage>
        <taxon>Eukaryota</taxon>
        <taxon>Viridiplantae</taxon>
        <taxon>Streptophyta</taxon>
        <taxon>Embryophyta</taxon>
        <taxon>Tracheophyta</taxon>
        <taxon>Spermatophyta</taxon>
        <taxon>Magnoliopsida</taxon>
        <taxon>eudicotyledons</taxon>
        <taxon>Gunneridae</taxon>
        <taxon>Pentapetalae</taxon>
        <taxon>asterids</taxon>
        <taxon>lamiids</taxon>
        <taxon>Solanales</taxon>
        <taxon>Solanaceae</taxon>
        <taxon>Solanoideae</taxon>
        <taxon>Solaneae</taxon>
        <taxon>Solanum</taxon>
    </lineage>
</organism>
<dbReference type="PANTHER" id="PTHR34427:SF15">
    <property type="entry name" value="DUF4283 DOMAIN-CONTAINING PROTEIN"/>
    <property type="match status" value="1"/>
</dbReference>
<proteinExistence type="predicted"/>
<sequence length="276" mass="32799">MGEDRIFYNAGFKPYEITRRYSDSEVLFDWIERDRYLMRQVTISINVRKWLVFIFNAATEEKRKTIKRWNMKDHFLEFFCTLKYNESGRYISFIVIQGGSKSIIITPESPHKEGWGNIAHKFTNFINDTNRVKNPIPGRNRQTKTSYKEAFKNSRWMTEETKTTHITARNNKISVIGGSRTESDLLSRCLVGKFQLSPKETPTLSDVRKWACNTWKSTFGVNVFGMNDSQYLFEFPTRKAEHVMTGEWIWQKKKLNLRWWNTTVGCWPEEINRDWV</sequence>
<dbReference type="InterPro" id="IPR025558">
    <property type="entry name" value="DUF4283"/>
</dbReference>
<name>A0AAF0U3C4_SOLVR</name>